<dbReference type="SUPFAM" id="SSF46955">
    <property type="entry name" value="Putative DNA-binding domain"/>
    <property type="match status" value="1"/>
</dbReference>
<gene>
    <name evidence="3" type="ORF">R1CP_23535</name>
</gene>
<dbReference type="Proteomes" id="UP000186108">
    <property type="component" value="Chromosome"/>
</dbReference>
<dbReference type="InterPro" id="IPR041657">
    <property type="entry name" value="HTH_17"/>
</dbReference>
<dbReference type="InterPro" id="IPR009061">
    <property type="entry name" value="DNA-bd_dom_put_sf"/>
</dbReference>
<reference evidence="3 4" key="1">
    <citation type="submission" date="2014-07" db="EMBL/GenBank/DDBJ databases">
        <authorList>
            <person name="Zhang J.E."/>
            <person name="Yang H."/>
            <person name="Guo J."/>
            <person name="Deng Z."/>
            <person name="Luo H."/>
            <person name="Luo M."/>
            <person name="Zhao B."/>
        </authorList>
    </citation>
    <scope>NUCLEOTIDE SEQUENCE [LARGE SCALE GENOMIC DNA]</scope>
    <source>
        <strain evidence="3 4">1CP</strain>
    </source>
</reference>
<accession>A0A1B1K9S5</accession>
<name>A0A1B1K9S5_RHOOP</name>
<evidence type="ECO:0000256" key="1">
    <source>
        <dbReference type="SAM" id="MobiDB-lite"/>
    </source>
</evidence>
<feature type="region of interest" description="Disordered" evidence="1">
    <location>
        <begin position="1"/>
        <end position="21"/>
    </location>
</feature>
<feature type="domain" description="Helix-turn-helix" evidence="2">
    <location>
        <begin position="20"/>
        <end position="62"/>
    </location>
</feature>
<evidence type="ECO:0000259" key="2">
    <source>
        <dbReference type="Pfam" id="PF12728"/>
    </source>
</evidence>
<dbReference type="Pfam" id="PF12728">
    <property type="entry name" value="HTH_17"/>
    <property type="match status" value="1"/>
</dbReference>
<organism evidence="3 4">
    <name type="scientific">Rhodococcus opacus</name>
    <name type="common">Nocardia opaca</name>
    <dbReference type="NCBI Taxonomy" id="37919"/>
    <lineage>
        <taxon>Bacteria</taxon>
        <taxon>Bacillati</taxon>
        <taxon>Actinomycetota</taxon>
        <taxon>Actinomycetes</taxon>
        <taxon>Mycobacteriales</taxon>
        <taxon>Nocardiaceae</taxon>
        <taxon>Rhodococcus</taxon>
    </lineage>
</organism>
<protein>
    <recommendedName>
        <fullName evidence="2">Helix-turn-helix domain-containing protein</fullName>
    </recommendedName>
</protein>
<dbReference type="EMBL" id="CP009111">
    <property type="protein sequence ID" value="ANS29375.1"/>
    <property type="molecule type" value="Genomic_DNA"/>
</dbReference>
<sequence length="67" mass="7577">MTTNPSDTDDEFLNSTQCEQLTGTPESTWRYWASIGKGPASFKLGRRRVWRKSAILAWIAEQEQAAS</sequence>
<dbReference type="AlphaFoldDB" id="A0A1B1K9S5"/>
<dbReference type="RefSeq" id="WP_065491686.1">
    <property type="nucleotide sequence ID" value="NZ_CP009111.1"/>
</dbReference>
<evidence type="ECO:0000313" key="4">
    <source>
        <dbReference type="Proteomes" id="UP000186108"/>
    </source>
</evidence>
<proteinExistence type="predicted"/>
<evidence type="ECO:0000313" key="3">
    <source>
        <dbReference type="EMBL" id="ANS29375.1"/>
    </source>
</evidence>